<evidence type="ECO:0000313" key="2">
    <source>
        <dbReference type="Proteomes" id="UP000199267"/>
    </source>
</evidence>
<protein>
    <submittedName>
        <fullName evidence="1">Glutaredoxin-like domain</fullName>
    </submittedName>
</protein>
<dbReference type="Gene3D" id="3.40.30.10">
    <property type="entry name" value="Glutaredoxin"/>
    <property type="match status" value="1"/>
</dbReference>
<gene>
    <name evidence="1" type="ORF">SAMN04244573_03168</name>
</gene>
<organism evidence="1 2">
    <name type="scientific">Azotobacter beijerinckii</name>
    <dbReference type="NCBI Taxonomy" id="170623"/>
    <lineage>
        <taxon>Bacteria</taxon>
        <taxon>Pseudomonadati</taxon>
        <taxon>Pseudomonadota</taxon>
        <taxon>Gammaproteobacteria</taxon>
        <taxon>Pseudomonadales</taxon>
        <taxon>Pseudomonadaceae</taxon>
        <taxon>Azotobacter</taxon>
    </lineage>
</organism>
<dbReference type="SUPFAM" id="SSF52833">
    <property type="entry name" value="Thioredoxin-like"/>
    <property type="match status" value="1"/>
</dbReference>
<name>A0A1H9MK41_9GAMM</name>
<dbReference type="InterPro" id="IPR008554">
    <property type="entry name" value="Glutaredoxin-like"/>
</dbReference>
<evidence type="ECO:0000313" key="1">
    <source>
        <dbReference type="EMBL" id="SER23533.1"/>
    </source>
</evidence>
<dbReference type="Proteomes" id="UP000199267">
    <property type="component" value="Unassembled WGS sequence"/>
</dbReference>
<accession>A0A1H9MK41</accession>
<dbReference type="InterPro" id="IPR036249">
    <property type="entry name" value="Thioredoxin-like_sf"/>
</dbReference>
<sequence length="99" mass="11116">MLNFNKFIVVRRLPMLPECQLFGTLGCHLCELAEGLLMPFVENGLQVELVDIAEDESRVAHYGLRIPVLRRQDNGDELDWPFEAGQVAAFLRQPGFSGG</sequence>
<proteinExistence type="predicted"/>
<dbReference type="Pfam" id="PF05768">
    <property type="entry name" value="Glrx-like"/>
    <property type="match status" value="1"/>
</dbReference>
<dbReference type="EMBL" id="FOFJ01000035">
    <property type="protein sequence ID" value="SER23533.1"/>
    <property type="molecule type" value="Genomic_DNA"/>
</dbReference>
<reference evidence="1 2" key="1">
    <citation type="submission" date="2016-10" db="EMBL/GenBank/DDBJ databases">
        <authorList>
            <person name="de Groot N.N."/>
        </authorList>
    </citation>
    <scope>NUCLEOTIDE SEQUENCE [LARGE SCALE GENOMIC DNA]</scope>
    <source>
        <strain evidence="1 2">DSM 378</strain>
    </source>
</reference>
<dbReference type="AlphaFoldDB" id="A0A1H9MK41"/>